<organism evidence="2 3">
    <name type="scientific">Mycobacterium yunnanensis</name>
    <dbReference type="NCBI Taxonomy" id="368477"/>
    <lineage>
        <taxon>Bacteria</taxon>
        <taxon>Bacillati</taxon>
        <taxon>Actinomycetota</taxon>
        <taxon>Actinomycetes</taxon>
        <taxon>Mycobacteriales</taxon>
        <taxon>Mycobacteriaceae</taxon>
        <taxon>Mycobacterium</taxon>
    </lineage>
</organism>
<dbReference type="AlphaFoldDB" id="A0A9X2Z9H9"/>
<keyword evidence="1" id="KW-0812">Transmembrane</keyword>
<keyword evidence="3" id="KW-1185">Reference proteome</keyword>
<reference evidence="2" key="1">
    <citation type="submission" date="2020-07" db="EMBL/GenBank/DDBJ databases">
        <authorList>
            <person name="Pettersson B.M.F."/>
            <person name="Behra P.R.K."/>
            <person name="Ramesh M."/>
            <person name="Das S."/>
            <person name="Dasgupta S."/>
            <person name="Kirsebom L.A."/>
        </authorList>
    </citation>
    <scope>NUCLEOTIDE SEQUENCE</scope>
    <source>
        <strain evidence="2">DSM 44838</strain>
    </source>
</reference>
<evidence type="ECO:0000313" key="3">
    <source>
        <dbReference type="Proteomes" id="UP001141629"/>
    </source>
</evidence>
<accession>A0A9X2Z9H9</accession>
<evidence type="ECO:0000256" key="1">
    <source>
        <dbReference type="SAM" id="Phobius"/>
    </source>
</evidence>
<reference evidence="2" key="2">
    <citation type="journal article" date="2022" name="BMC Genomics">
        <title>Comparative genome analysis of mycobacteria focusing on tRNA and non-coding RNA.</title>
        <authorList>
            <person name="Behra P.R.K."/>
            <person name="Pettersson B.M.F."/>
            <person name="Ramesh M."/>
            <person name="Das S."/>
            <person name="Dasgupta S."/>
            <person name="Kirsebom L.A."/>
        </authorList>
    </citation>
    <scope>NUCLEOTIDE SEQUENCE</scope>
    <source>
        <strain evidence="2">DSM 44838</strain>
    </source>
</reference>
<comment type="caution">
    <text evidence="2">The sequence shown here is derived from an EMBL/GenBank/DDBJ whole genome shotgun (WGS) entry which is preliminary data.</text>
</comment>
<name>A0A9X2Z9H9_9MYCO</name>
<keyword evidence="1" id="KW-0472">Membrane</keyword>
<keyword evidence="1" id="KW-1133">Transmembrane helix</keyword>
<feature type="transmembrane region" description="Helical" evidence="1">
    <location>
        <begin position="155"/>
        <end position="176"/>
    </location>
</feature>
<feature type="transmembrane region" description="Helical" evidence="1">
    <location>
        <begin position="78"/>
        <end position="98"/>
    </location>
</feature>
<dbReference type="Proteomes" id="UP001141629">
    <property type="component" value="Unassembled WGS sequence"/>
</dbReference>
<feature type="transmembrane region" description="Helical" evidence="1">
    <location>
        <begin position="46"/>
        <end position="66"/>
    </location>
</feature>
<dbReference type="RefSeq" id="WP_263998780.1">
    <property type="nucleotide sequence ID" value="NZ_JACKVK010000013.1"/>
</dbReference>
<evidence type="ECO:0000313" key="2">
    <source>
        <dbReference type="EMBL" id="MCV7423812.1"/>
    </source>
</evidence>
<protein>
    <submittedName>
        <fullName evidence="2">Uncharacterized protein</fullName>
    </submittedName>
</protein>
<proteinExistence type="predicted"/>
<dbReference type="EMBL" id="JACKVK010000013">
    <property type="protein sequence ID" value="MCV7423812.1"/>
    <property type="molecule type" value="Genomic_DNA"/>
</dbReference>
<gene>
    <name evidence="2" type="ORF">H7K45_24970</name>
</gene>
<sequence length="182" mass="19468">MPNADVVAGEPVDPVSPAGQLYLAMASELLTAEFDRRKTLESRGSALLTSSGTLLTLIFGLTVIVTGKDHVYADRCSVILLLAALVAFVLSAVIAIFVQTYGFRYAVLSQDGLRSLPRDDAEWARRADDATRAMLSKKVSTICSLRNGNNTKATLVAFSLGFQVVAIALLSASVGFELWGRV</sequence>